<sequence>MTVMFRDIHNVLSTCWLGRRPGAQTKIHKALCYTSLHFIVMCALQLYVNSIVSFQNYRQHLRFDFITAYCQLIKYQNYTLPFPYSDSSRGLCVHQFQDYSADIIELSKGHCTLYSRDYTNWPAEDALNNTSQINVSTYKTTGDKRYTTLNNTDALHSICLVLHNIVYMDGCEHPQKDVQLLCCVWR</sequence>
<comment type="caution">
    <text evidence="1">The sequence shown here is derived from an EMBL/GenBank/DDBJ whole genome shotgun (WGS) entry which is preliminary data.</text>
</comment>
<dbReference type="Proteomes" id="UP000324800">
    <property type="component" value="Unassembled WGS sequence"/>
</dbReference>
<accession>A0A5J4X345</accession>
<proteinExistence type="predicted"/>
<name>A0A5J4X345_9EUKA</name>
<gene>
    <name evidence="1" type="ORF">EZS28_002822</name>
</gene>
<evidence type="ECO:0000313" key="2">
    <source>
        <dbReference type="Proteomes" id="UP000324800"/>
    </source>
</evidence>
<organism evidence="1 2">
    <name type="scientific">Streblomastix strix</name>
    <dbReference type="NCBI Taxonomy" id="222440"/>
    <lineage>
        <taxon>Eukaryota</taxon>
        <taxon>Metamonada</taxon>
        <taxon>Preaxostyla</taxon>
        <taxon>Oxymonadida</taxon>
        <taxon>Streblomastigidae</taxon>
        <taxon>Streblomastix</taxon>
    </lineage>
</organism>
<reference evidence="1 2" key="1">
    <citation type="submission" date="2019-03" db="EMBL/GenBank/DDBJ databases">
        <title>Single cell metagenomics reveals metabolic interactions within the superorganism composed of flagellate Streblomastix strix and complex community of Bacteroidetes bacteria on its surface.</title>
        <authorList>
            <person name="Treitli S.C."/>
            <person name="Kolisko M."/>
            <person name="Husnik F."/>
            <person name="Keeling P."/>
            <person name="Hampl V."/>
        </authorList>
    </citation>
    <scope>NUCLEOTIDE SEQUENCE [LARGE SCALE GENOMIC DNA]</scope>
    <source>
        <strain evidence="1">ST1C</strain>
    </source>
</reference>
<dbReference type="AlphaFoldDB" id="A0A5J4X345"/>
<evidence type="ECO:0000313" key="1">
    <source>
        <dbReference type="EMBL" id="KAA6401654.1"/>
    </source>
</evidence>
<protein>
    <submittedName>
        <fullName evidence="1">Uncharacterized protein</fullName>
    </submittedName>
</protein>
<dbReference type="EMBL" id="SNRW01000354">
    <property type="protein sequence ID" value="KAA6401654.1"/>
    <property type="molecule type" value="Genomic_DNA"/>
</dbReference>